<gene>
    <name evidence="1" type="ordered locus">Rta_06290</name>
</gene>
<sequence>MESFEFTDCAECPRHCGGQRASYECLRYPEPPLPRSAVRSRFNRHQACAVSCERESGDPMERIPRRSFLKGVGVAATAVVVPGCERPPPQAANPRPPYLFFNAEDAAFVEAAVARLIPADDAGPGALEAEVPAYIDRQLAGAWGAGGRMYRSGPWLAGTPEQGYQLPFTPAELFKNSLRAIAADVGKSNRGKLSKLEPQEQDAYLRSLENEPRDLGGVPSDVFFQLLLDMTVEGFFADPVYGGNKDMVGWKLVGFPGAYANYYEFVDQHGIRFTRPPMSLGQDAGGTVHLHPVSSPPAAAKGR</sequence>
<dbReference type="KEGG" id="rta:Rta_06290"/>
<evidence type="ECO:0000313" key="1">
    <source>
        <dbReference type="EMBL" id="AEG91707.1"/>
    </source>
</evidence>
<dbReference type="Proteomes" id="UP000008385">
    <property type="component" value="Chromosome"/>
</dbReference>
<dbReference type="PROSITE" id="PS51318">
    <property type="entry name" value="TAT"/>
    <property type="match status" value="1"/>
</dbReference>
<name>F5XWU6_RAMTT</name>
<accession>F5XWU6</accession>
<keyword evidence="2" id="KW-1185">Reference proteome</keyword>
<dbReference type="InterPro" id="IPR027056">
    <property type="entry name" value="Gluconate_2DH_su3"/>
</dbReference>
<dbReference type="PATRIC" id="fig|365046.3.peg.644"/>
<reference evidence="1 2" key="2">
    <citation type="journal article" date="2011" name="PLoS ONE">
        <title>The Cyst-Dividing Bacterium Ramlibacter tataouinensis TTB310 Genome Reveals a Well-Stocked Toolbox for Adaptation to a Desert Environment.</title>
        <authorList>
            <person name="De Luca G."/>
            <person name="Barakat M."/>
            <person name="Ortet P."/>
            <person name="Fochesato S."/>
            <person name="Jourlin-Castelli C."/>
            <person name="Ansaldi M."/>
            <person name="Py B."/>
            <person name="Fichant G."/>
            <person name="Coutinho P.M."/>
            <person name="Voulhoux R."/>
            <person name="Bastien O."/>
            <person name="Marechal E."/>
            <person name="Henrissat B."/>
            <person name="Quentin Y."/>
            <person name="Noirot P."/>
            <person name="Filloux A."/>
            <person name="Mejean V."/>
            <person name="Dubow M.S."/>
            <person name="Barras F."/>
            <person name="Barbe V."/>
            <person name="Weissenbach J."/>
            <person name="Mihalcescu I."/>
            <person name="Vermeglio A."/>
            <person name="Achouak W."/>
            <person name="Heulin T."/>
        </authorList>
    </citation>
    <scope>NUCLEOTIDE SEQUENCE [LARGE SCALE GENOMIC DNA]</scope>
    <source>
        <strain evidence="2">ATCC BAA-407 / DSM 14655 / LMG 21543 / TTB310</strain>
    </source>
</reference>
<dbReference type="HOGENOM" id="CLU_065508_0_0_4"/>
<dbReference type="Pfam" id="PF13618">
    <property type="entry name" value="Gluconate_2-dh3"/>
    <property type="match status" value="1"/>
</dbReference>
<protein>
    <recommendedName>
        <fullName evidence="3">Gluconate 2-dehydrogenase subunit 3 family protein</fullName>
    </recommendedName>
</protein>
<dbReference type="InterPro" id="IPR006311">
    <property type="entry name" value="TAT_signal"/>
</dbReference>
<dbReference type="STRING" id="365046.Rta_06290"/>
<evidence type="ECO:0000313" key="2">
    <source>
        <dbReference type="Proteomes" id="UP000008385"/>
    </source>
</evidence>
<evidence type="ECO:0008006" key="3">
    <source>
        <dbReference type="Google" id="ProtNLM"/>
    </source>
</evidence>
<dbReference type="AlphaFoldDB" id="F5XWU6"/>
<proteinExistence type="predicted"/>
<reference evidence="2" key="1">
    <citation type="submission" date="2006-01" db="EMBL/GenBank/DDBJ databases">
        <title>Genome of the cyst-dividing bacterium Ramlibacter tataouinensis.</title>
        <authorList>
            <person name="Barakat M."/>
            <person name="Ortet P."/>
            <person name="De Luca G."/>
            <person name="Jourlin-Castelli C."/>
            <person name="Ansaldi M."/>
            <person name="Py B."/>
            <person name="Fichant G."/>
            <person name="Coutinho P."/>
            <person name="Voulhoux R."/>
            <person name="Bastien O."/>
            <person name="Roy S."/>
            <person name="Marechal E."/>
            <person name="Henrissat B."/>
            <person name="Quentin Y."/>
            <person name="Noirot P."/>
            <person name="Filloux A."/>
            <person name="Mejean V."/>
            <person name="DuBow M."/>
            <person name="Barras F."/>
            <person name="Heulin T."/>
        </authorList>
    </citation>
    <scope>NUCLEOTIDE SEQUENCE [LARGE SCALE GENOMIC DNA]</scope>
    <source>
        <strain evidence="2">ATCC BAA-407 / DSM 14655 / LMG 21543 / TTB310</strain>
    </source>
</reference>
<dbReference type="eggNOG" id="ENOG502Z7SX">
    <property type="taxonomic scope" value="Bacteria"/>
</dbReference>
<dbReference type="EMBL" id="CP000245">
    <property type="protein sequence ID" value="AEG91707.1"/>
    <property type="molecule type" value="Genomic_DNA"/>
</dbReference>
<organism evidence="1 2">
    <name type="scientific">Ramlibacter tataouinensis (strain ATCC BAA-407 / DSM 14655 / LMG 21543 / TTB310)</name>
    <dbReference type="NCBI Taxonomy" id="365046"/>
    <lineage>
        <taxon>Bacteria</taxon>
        <taxon>Pseudomonadati</taxon>
        <taxon>Pseudomonadota</taxon>
        <taxon>Betaproteobacteria</taxon>
        <taxon>Burkholderiales</taxon>
        <taxon>Comamonadaceae</taxon>
        <taxon>Ramlibacter</taxon>
    </lineage>
</organism>